<dbReference type="InterPro" id="IPR051159">
    <property type="entry name" value="Hexapeptide_acetyltransf"/>
</dbReference>
<reference evidence="1" key="1">
    <citation type="submission" date="2012-11" db="EMBL/GenBank/DDBJ databases">
        <authorList>
            <person name="Aslett M."/>
        </authorList>
    </citation>
    <scope>NUCLEOTIDE SEQUENCE</scope>
    <source>
        <strain evidence="1">ST-23</strain>
    </source>
</reference>
<dbReference type="Pfam" id="PF00132">
    <property type="entry name" value="Hexapep"/>
    <property type="match status" value="1"/>
</dbReference>
<dbReference type="PANTHER" id="PTHR23416">
    <property type="entry name" value="SIALIC ACID SYNTHASE-RELATED"/>
    <property type="match status" value="1"/>
</dbReference>
<dbReference type="Gene3D" id="2.160.10.10">
    <property type="entry name" value="Hexapeptide repeat proteins"/>
    <property type="match status" value="1"/>
</dbReference>
<proteinExistence type="predicted"/>
<dbReference type="AlphaFoldDB" id="M5DA99"/>
<dbReference type="SUPFAM" id="SSF51161">
    <property type="entry name" value="Trimeric LpxA-like enzymes"/>
    <property type="match status" value="1"/>
</dbReference>
<keyword evidence="1" id="KW-0808">Transferase</keyword>
<organism evidence="1">
    <name type="scientific">Neisseria meningitidis</name>
    <dbReference type="NCBI Taxonomy" id="487"/>
    <lineage>
        <taxon>Bacteria</taxon>
        <taxon>Pseudomonadati</taxon>
        <taxon>Pseudomonadota</taxon>
        <taxon>Betaproteobacteria</taxon>
        <taxon>Neisseriales</taxon>
        <taxon>Neisseriaceae</taxon>
        <taxon>Neisseria</taxon>
    </lineage>
</organism>
<evidence type="ECO:0000313" key="1">
    <source>
        <dbReference type="EMBL" id="CCP19867.1"/>
    </source>
</evidence>
<protein>
    <submittedName>
        <fullName evidence="1">O-acetyltransferase</fullName>
    </submittedName>
</protein>
<sequence>MYSEQGINNTINISTTSLTNATQLTVIGNNNSVYIGNNCKIVSSNIRLKGNNITLFIADDVEIMGLVCSLHSDCSLQIQAKTTMGNGEITIAEKGKISIGKDCMLAHGYEIRNTDMHPIYSLENGERINHGKDVIIGNHVWLGRNVTILKGVCIPNNVVVGSHTVLYKSFKEPNCVIAGSPAKIVKENIVWGRKMYHSTMYDDPTLNEFYK</sequence>
<name>M5DA99_NEIME</name>
<dbReference type="RefSeq" id="WP_002239417.1">
    <property type="nucleotide sequence ID" value="NZ_CAACAG010000033.1"/>
</dbReference>
<dbReference type="EMBL" id="HF562989">
    <property type="protein sequence ID" value="CCP19867.1"/>
    <property type="molecule type" value="Genomic_DNA"/>
</dbReference>
<dbReference type="PANTHER" id="PTHR23416:SF78">
    <property type="entry name" value="LIPOPOLYSACCHARIDE BIOSYNTHESIS O-ACETYL TRANSFERASE WBBJ-RELATED"/>
    <property type="match status" value="1"/>
</dbReference>
<accession>M5DA99</accession>
<dbReference type="CDD" id="cd04647">
    <property type="entry name" value="LbH_MAT_like"/>
    <property type="match status" value="1"/>
</dbReference>
<reference evidence="1" key="2">
    <citation type="journal article" date="2013" name="Emerg. Infect. Dis.">
        <title>Description and Nomenclature of Neisseria meningitidis Capsule Locus.</title>
        <authorList>
            <person name="Harrison O.B."/>
            <person name="Claus H."/>
            <person name="Jiang Y."/>
            <person name="Bennett J.S."/>
            <person name="Bratcher H.B."/>
            <person name="Jolley K.A."/>
            <person name="Corton C."/>
            <person name="Care R."/>
            <person name="Poolman J.T."/>
            <person name="Zollinger W.L.D."/>
            <person name="Frasch C.E."/>
            <person name="Stephens D.S."/>
            <person name="Feavers I."/>
            <person name="Frosch M."/>
            <person name="Parkhill J."/>
            <person name="Vogel U."/>
            <person name="Quail M.A."/>
            <person name="Bentley S.D."/>
            <person name="Maiden M.C.J."/>
        </authorList>
    </citation>
    <scope>NUCLEOTIDE SEQUENCE</scope>
    <source>
        <strain evidence="1">ST-23</strain>
    </source>
</reference>
<dbReference type="InterPro" id="IPR001451">
    <property type="entry name" value="Hexapep"/>
</dbReference>
<gene>
    <name evidence="1" type="primary">NEIS2164 (cssF)</name>
</gene>
<dbReference type="InterPro" id="IPR011004">
    <property type="entry name" value="Trimer_LpxA-like_sf"/>
</dbReference>
<dbReference type="GO" id="GO:0016740">
    <property type="term" value="F:transferase activity"/>
    <property type="evidence" value="ECO:0007669"/>
    <property type="project" value="UniProtKB-KW"/>
</dbReference>